<feature type="transmembrane region" description="Helical" evidence="1">
    <location>
        <begin position="338"/>
        <end position="354"/>
    </location>
</feature>
<dbReference type="InterPro" id="IPR007890">
    <property type="entry name" value="CHASE2"/>
</dbReference>
<dbReference type="PANTHER" id="PTHR43081">
    <property type="entry name" value="ADENYLATE CYCLASE, TERMINAL-DIFFERENTIATION SPECIFIC-RELATED"/>
    <property type="match status" value="1"/>
</dbReference>
<protein>
    <submittedName>
        <fullName evidence="3">CHASE2 domain protein</fullName>
    </submittedName>
</protein>
<dbReference type="InterPro" id="IPR029787">
    <property type="entry name" value="Nucleotide_cyclase"/>
</dbReference>
<dbReference type="SUPFAM" id="SSF55073">
    <property type="entry name" value="Nucleotide cyclase"/>
    <property type="match status" value="1"/>
</dbReference>
<dbReference type="RefSeq" id="WP_013032730.1">
    <property type="nucleotide sequence ID" value="NC_013960.1"/>
</dbReference>
<dbReference type="EMBL" id="CP001798">
    <property type="protein sequence ID" value="ADE14843.1"/>
    <property type="molecule type" value="Genomic_DNA"/>
</dbReference>
<feature type="transmembrane region" description="Helical" evidence="1">
    <location>
        <begin position="386"/>
        <end position="408"/>
    </location>
</feature>
<gene>
    <name evidence="3" type="ordered locus">Nhal_1719</name>
</gene>
<feature type="domain" description="Guanylate cyclase" evidence="2">
    <location>
        <begin position="454"/>
        <end position="592"/>
    </location>
</feature>
<dbReference type="PANTHER" id="PTHR43081:SF1">
    <property type="entry name" value="ADENYLATE CYCLASE, TERMINAL-DIFFERENTIATION SPECIFIC"/>
    <property type="match status" value="1"/>
</dbReference>
<dbReference type="Gene3D" id="3.30.70.1230">
    <property type="entry name" value="Nucleotide cyclase"/>
    <property type="match status" value="1"/>
</dbReference>
<accession>D5C2I4</accession>
<dbReference type="GO" id="GO:0035556">
    <property type="term" value="P:intracellular signal transduction"/>
    <property type="evidence" value="ECO:0007669"/>
    <property type="project" value="InterPro"/>
</dbReference>
<feature type="transmembrane region" description="Helical" evidence="1">
    <location>
        <begin position="361"/>
        <end position="380"/>
    </location>
</feature>
<dbReference type="eggNOG" id="COG2114">
    <property type="taxonomic scope" value="Bacteria"/>
</dbReference>
<evidence type="ECO:0000313" key="3">
    <source>
        <dbReference type="EMBL" id="ADE14843.1"/>
    </source>
</evidence>
<dbReference type="GO" id="GO:0009190">
    <property type="term" value="P:cyclic nucleotide biosynthetic process"/>
    <property type="evidence" value="ECO:0007669"/>
    <property type="project" value="InterPro"/>
</dbReference>
<keyword evidence="1" id="KW-1133">Transmembrane helix</keyword>
<dbReference type="InterPro" id="IPR050697">
    <property type="entry name" value="Adenylyl/Guanylyl_Cyclase_3/4"/>
</dbReference>
<keyword evidence="4" id="KW-1185">Reference proteome</keyword>
<dbReference type="GO" id="GO:0004016">
    <property type="term" value="F:adenylate cyclase activity"/>
    <property type="evidence" value="ECO:0007669"/>
    <property type="project" value="UniProtKB-ARBA"/>
</dbReference>
<dbReference type="CDD" id="cd07302">
    <property type="entry name" value="CHD"/>
    <property type="match status" value="1"/>
</dbReference>
<evidence type="ECO:0000256" key="1">
    <source>
        <dbReference type="SAM" id="Phobius"/>
    </source>
</evidence>
<keyword evidence="1" id="KW-0812">Transmembrane</keyword>
<organism evidence="3 4">
    <name type="scientific">Nitrosococcus halophilus (strain Nc4)</name>
    <dbReference type="NCBI Taxonomy" id="472759"/>
    <lineage>
        <taxon>Bacteria</taxon>
        <taxon>Pseudomonadati</taxon>
        <taxon>Pseudomonadota</taxon>
        <taxon>Gammaproteobacteria</taxon>
        <taxon>Chromatiales</taxon>
        <taxon>Chromatiaceae</taxon>
        <taxon>Nitrosococcus</taxon>
    </lineage>
</organism>
<dbReference type="AlphaFoldDB" id="D5C2I4"/>
<dbReference type="HOGENOM" id="CLU_000445_85_1_6"/>
<sequence>MAEYSLVMKVRRNFLRHVFHFFHSKLFLSLGIAIAVFAGIAGARHVGLFQGLELSIYDRFLGFSPDRRGPAPPIVLIRIQEADIQRFGYPLSDGLLAQTLEKLLPHAPRAIGVDLFRDLASRGHERLAEIVNKDPRIVMVDKRLGQSVSAPAFLENRDQVGFADLKQDQGGIIRRGLLILWNPENPAQAYLAFSLQLALRYLQEEGITLTPDPRNPALVGLGETTLPRFRAHDGGYHGADDGGYQYLMDYGRGPLPFTAVSLSAVLDGEWDPEAIRGRVVIIGTTSPSVPDRYETPFSSLGFDPLYGVELHAHAADQLIRVALSGDTPLKVLSEQQELIGILLAIVMGSALGFATRSSVRLTFAALGGVILPVGGGYLFFLQGWWLPVAALTLAGGSAFAAAIFALFLREHRERKQIMDLFGYYVSREVAATLWRQREEFMEAGRLRPQELTITVLMSDLMGYTSALEKMDPAFVMDWINRYMGTMAQIVEAHGGIVEDYAGDGLKASFGVPVPRTHSEAISLEARQAVNCALAMGEELVRVNASLRAQGLPIDRCRIGICTGPAIAGSVGSSQRMTYTTVGDTVNIAARLESFDKKGFQGELNSGFRILVSESTWQRLGPGYGAKCIGTHPLRGRDHPLTIYRIYSHGAKETAP</sequence>
<keyword evidence="1" id="KW-0472">Membrane</keyword>
<dbReference type="SMART" id="SM01080">
    <property type="entry name" value="CHASE2"/>
    <property type="match status" value="1"/>
</dbReference>
<dbReference type="PROSITE" id="PS50125">
    <property type="entry name" value="GUANYLATE_CYCLASE_2"/>
    <property type="match status" value="1"/>
</dbReference>
<evidence type="ECO:0000313" key="4">
    <source>
        <dbReference type="Proteomes" id="UP000001844"/>
    </source>
</evidence>
<name>D5C2I4_NITHN</name>
<dbReference type="OrthoDB" id="9806704at2"/>
<dbReference type="Proteomes" id="UP000001844">
    <property type="component" value="Chromosome"/>
</dbReference>
<dbReference type="KEGG" id="nhl:Nhal_1719"/>
<proteinExistence type="predicted"/>
<dbReference type="SMART" id="SM00044">
    <property type="entry name" value="CYCc"/>
    <property type="match status" value="1"/>
</dbReference>
<reference evidence="4" key="1">
    <citation type="submission" date="2010-04" db="EMBL/GenBank/DDBJ databases">
        <title>Complete genome sequence of Nitrosococcus halophilus Nc4, a salt-adapted, aerobic obligate ammonia-oxidizing sulfur purple bacterium.</title>
        <authorList>
            <consortium name="US DOE Joint Genome Institute"/>
            <person name="Campbell M.A."/>
            <person name="Malfatti S.A."/>
            <person name="Chain P.S.G."/>
            <person name="Heidelberg J.F."/>
            <person name="Ward B.B."/>
            <person name="Klotz M.G."/>
        </authorList>
    </citation>
    <scope>NUCLEOTIDE SEQUENCE [LARGE SCALE GENOMIC DNA]</scope>
    <source>
        <strain evidence="4">Nc4</strain>
    </source>
</reference>
<dbReference type="STRING" id="472759.Nhal_1719"/>
<evidence type="ECO:0000259" key="2">
    <source>
        <dbReference type="PROSITE" id="PS50125"/>
    </source>
</evidence>
<dbReference type="eggNOG" id="COG4252">
    <property type="taxonomic scope" value="Bacteria"/>
</dbReference>
<dbReference type="Pfam" id="PF00211">
    <property type="entry name" value="Guanylate_cyc"/>
    <property type="match status" value="1"/>
</dbReference>
<dbReference type="InterPro" id="IPR001054">
    <property type="entry name" value="A/G_cyclase"/>
</dbReference>
<dbReference type="Pfam" id="PF05226">
    <property type="entry name" value="CHASE2"/>
    <property type="match status" value="1"/>
</dbReference>